<keyword evidence="1" id="KW-0472">Membrane</keyword>
<evidence type="ECO:0000313" key="2">
    <source>
        <dbReference type="EMBL" id="AFI04108.1"/>
    </source>
</evidence>
<evidence type="ECO:0000256" key="1">
    <source>
        <dbReference type="SAM" id="Phobius"/>
    </source>
</evidence>
<reference evidence="3" key="1">
    <citation type="submission" date="2012-04" db="EMBL/GenBank/DDBJ databases">
        <title>Complete genome sequence of Helicobacter cetorum strain MIT 00-7128.</title>
        <authorList>
            <person name="Kersulyte D."/>
            <person name="Berg D.E."/>
        </authorList>
    </citation>
    <scope>NUCLEOTIDE SEQUENCE [LARGE SCALE GENOMIC DNA]</scope>
    <source>
        <strain evidence="3">MIT 00-7128</strain>
    </source>
</reference>
<feature type="transmembrane region" description="Helical" evidence="1">
    <location>
        <begin position="12"/>
        <end position="35"/>
    </location>
</feature>
<organism evidence="2 3">
    <name type="scientific">Helicobacter cetorum (strain ATCC BAA-429 / MIT 00-7128)</name>
    <dbReference type="NCBI Taxonomy" id="182217"/>
    <lineage>
        <taxon>Bacteria</taxon>
        <taxon>Pseudomonadati</taxon>
        <taxon>Campylobacterota</taxon>
        <taxon>Epsilonproteobacteria</taxon>
        <taxon>Campylobacterales</taxon>
        <taxon>Helicobacteraceae</taxon>
        <taxon>Helicobacter</taxon>
    </lineage>
</organism>
<dbReference type="AlphaFoldDB" id="I0EMD9"/>
<accession>I0EMD9</accession>
<dbReference type="PATRIC" id="fig|182217.3.peg.895"/>
<gene>
    <name evidence="2" type="ordered locus">HCW_04195</name>
</gene>
<dbReference type="Proteomes" id="UP000005010">
    <property type="component" value="Chromosome"/>
</dbReference>
<keyword evidence="1" id="KW-1133">Transmembrane helix</keyword>
<keyword evidence="1" id="KW-0812">Transmembrane</keyword>
<proteinExistence type="predicted"/>
<dbReference type="RefSeq" id="WP_014660978.1">
    <property type="nucleotide sequence ID" value="NC_017737.1"/>
</dbReference>
<keyword evidence="3" id="KW-1185">Reference proteome</keyword>
<name>I0EMD9_HELC0</name>
<dbReference type="KEGG" id="hce:HCW_04195"/>
<dbReference type="HOGENOM" id="CLU_876520_0_0_7"/>
<protein>
    <submittedName>
        <fullName evidence="2">Uncharacterized protein</fullName>
    </submittedName>
</protein>
<dbReference type="EMBL" id="CP003479">
    <property type="protein sequence ID" value="AFI04108.1"/>
    <property type="molecule type" value="Genomic_DNA"/>
</dbReference>
<sequence length="317" mass="36809">MPKPVYVVNDTTLLIVNIFKLSLFLMPFVFIYWIYSGITDWWHKKEFVSQVEKCLKLDYSSSLDMQNIQNRECLKALINSAMPREKLPILISPTYETYEKVKSNKVKTLNNEKGFNLFDNNLDIEILKENFKDKSQRDIALKNCMPKMQESLDKQSDYSLLKRRLQAQCVKAIWDLDKTYAPKIIALEDKQEKALELQKEKEMKHAKGLEIGACLELYDKSLSEKGNIYDALSKEDEEKCDSVLKNNQVLHYAYDKKVYDEQLSVLKNQDSKVFDNILKNCLDEFAHALKNNLDTLDKNLSNNAVCKGAFSIAKIPF</sequence>
<evidence type="ECO:0000313" key="3">
    <source>
        <dbReference type="Proteomes" id="UP000005010"/>
    </source>
</evidence>